<dbReference type="HOGENOM" id="CLU_470972_0_0_1"/>
<comment type="caution">
    <text evidence="1">The sequence shown here is derived from an EMBL/GenBank/DDBJ whole genome shotgun (WGS) entry which is preliminary data.</text>
</comment>
<evidence type="ECO:0000313" key="1">
    <source>
        <dbReference type="EMBL" id="KGG52758.1"/>
    </source>
</evidence>
<dbReference type="AlphaFoldDB" id="A0A098VUF9"/>
<reference evidence="1 2" key="1">
    <citation type="submission" date="2014-04" db="EMBL/GenBank/DDBJ databases">
        <title>A new species of microsporidia sheds light on the evolution of extreme parasitism.</title>
        <authorList>
            <person name="Haag K.L."/>
            <person name="James T.Y."/>
            <person name="Larsson R."/>
            <person name="Schaer T.M."/>
            <person name="Refardt D."/>
            <person name="Pombert J.-F."/>
            <person name="Ebert D."/>
        </authorList>
    </citation>
    <scope>NUCLEOTIDE SEQUENCE [LARGE SCALE GENOMIC DNA]</scope>
    <source>
        <strain evidence="1 2">UGP3</strain>
        <tissue evidence="1">Spores</tissue>
    </source>
</reference>
<accession>A0A098VUF9</accession>
<evidence type="ECO:0000313" key="2">
    <source>
        <dbReference type="Proteomes" id="UP000029725"/>
    </source>
</evidence>
<dbReference type="VEuPathDB" id="MicrosporidiaDB:DI09_138p20"/>
<keyword evidence="2" id="KW-1185">Reference proteome</keyword>
<dbReference type="EMBL" id="JMKJ01000042">
    <property type="protein sequence ID" value="KGG52758.1"/>
    <property type="molecule type" value="Genomic_DNA"/>
</dbReference>
<sequence>MKLSESPIAQILFLFDISCAQHVLFDMGLFVQIIQSIILQLSFIINSALINIIAKAIDLKIPPPILRYRSKCFHPIHTEHAELGKLFSYIKSMMPKSHDPSPYSWDIVKLYLLHAFSDYPWSHSSSDSSLKIILLFSDCFNSIDLVLFSDLLPAFSSNQVKLAIVTDHNTPLQIEAFKPFISRSSFSSLTANISHLFGMGFQPSPHHLKKIIKHLENRKRAAFLAHSDAAVRNSDPLQNIEDIISANDVFAELADLRSLFVSIPGLKPHSFENFVLFTYFYFLFSAASDELIIQSLNLTLDACNDGLLLEFFCLSSDCRSLLLDVIENAHTKHHRLAPHLSEGLFESIHALATYFRTKKAIRSDPLLRILFIVSPLGCRIFLGYKDLYSLLEDLTISFLISGAIMCEDSCPSMEKDIELLQKALNFAPGHDGPRGWSSDQLSQIKEAISEIFQSPEDISEPEIMTTVALNSENTPAGSSADIQSTSSQSFFTGLGAASRHFLQTHSSLTSIEVLTPGTVESACGSSSQPINTGILVHETPTKECPNTFTPMALNLDDDHNIVIAETPKKFISCKRSLQY</sequence>
<dbReference type="RefSeq" id="XP_013239194.1">
    <property type="nucleotide sequence ID" value="XM_013383740.1"/>
</dbReference>
<name>A0A098VUF9_9MICR</name>
<proteinExistence type="predicted"/>
<protein>
    <submittedName>
        <fullName evidence="1">Uncharacterized protein</fullName>
    </submittedName>
</protein>
<dbReference type="GeneID" id="25258350"/>
<organism evidence="1 2">
    <name type="scientific">Mitosporidium daphniae</name>
    <dbReference type="NCBI Taxonomy" id="1485682"/>
    <lineage>
        <taxon>Eukaryota</taxon>
        <taxon>Fungi</taxon>
        <taxon>Fungi incertae sedis</taxon>
        <taxon>Microsporidia</taxon>
        <taxon>Mitosporidium</taxon>
    </lineage>
</organism>
<gene>
    <name evidence="1" type="ORF">DI09_138p20</name>
</gene>
<dbReference type="Proteomes" id="UP000029725">
    <property type="component" value="Unassembled WGS sequence"/>
</dbReference>